<keyword evidence="7" id="KW-0804">Transcription</keyword>
<accession>D6Z9I8</accession>
<dbReference type="RefSeq" id="WP_013136971.1">
    <property type="nucleotide sequence ID" value="NC_014168.1"/>
</dbReference>
<evidence type="ECO:0000259" key="12">
    <source>
        <dbReference type="Pfam" id="PF22618"/>
    </source>
</evidence>
<keyword evidence="3 10" id="KW-0812">Transmembrane</keyword>
<keyword evidence="6 10" id="KW-0472">Membrane</keyword>
<dbReference type="EMBL" id="CP001958">
    <property type="protein sequence ID" value="ADG96515.1"/>
    <property type="molecule type" value="Genomic_DNA"/>
</dbReference>
<dbReference type="PANTHER" id="PTHR37461">
    <property type="entry name" value="ANTI-SIGMA-K FACTOR RSKA"/>
    <property type="match status" value="1"/>
</dbReference>
<organism evidence="13 14">
    <name type="scientific">Segniliparus rotundus (strain ATCC BAA-972 / CDC 1076 / CIP 108378 / DSM 44985 / JCM 13578)</name>
    <dbReference type="NCBI Taxonomy" id="640132"/>
    <lineage>
        <taxon>Bacteria</taxon>
        <taxon>Bacillati</taxon>
        <taxon>Actinomycetota</taxon>
        <taxon>Actinomycetes</taxon>
        <taxon>Mycobacteriales</taxon>
        <taxon>Segniliparaceae</taxon>
        <taxon>Segniliparus</taxon>
    </lineage>
</organism>
<dbReference type="HOGENOM" id="CLU_075802_1_1_11"/>
<keyword evidence="2" id="KW-1003">Cell membrane</keyword>
<dbReference type="InterPro" id="IPR018764">
    <property type="entry name" value="RskA_C"/>
</dbReference>
<evidence type="ECO:0000256" key="5">
    <source>
        <dbReference type="ARBA" id="ARBA00023015"/>
    </source>
</evidence>
<evidence type="ECO:0000256" key="3">
    <source>
        <dbReference type="ARBA" id="ARBA00022692"/>
    </source>
</evidence>
<keyword evidence="5" id="KW-0805">Transcription regulation</keyword>
<evidence type="ECO:0000313" key="14">
    <source>
        <dbReference type="Proteomes" id="UP000002247"/>
    </source>
</evidence>
<evidence type="ECO:0000256" key="4">
    <source>
        <dbReference type="ARBA" id="ARBA00022989"/>
    </source>
</evidence>
<gene>
    <name evidence="13" type="ordered locus">Srot_0022</name>
</gene>
<keyword evidence="4 10" id="KW-1133">Transmembrane helix</keyword>
<dbReference type="eggNOG" id="COG5343">
    <property type="taxonomic scope" value="Bacteria"/>
</dbReference>
<dbReference type="Gene3D" id="1.10.10.1320">
    <property type="entry name" value="Anti-sigma factor, zinc-finger domain"/>
    <property type="match status" value="1"/>
</dbReference>
<dbReference type="InterPro" id="IPR041916">
    <property type="entry name" value="Anti_sigma_zinc_sf"/>
</dbReference>
<feature type="domain" description="Anti-sigma-K factor RskA N-terminal" evidence="12">
    <location>
        <begin position="11"/>
        <end position="58"/>
    </location>
</feature>
<dbReference type="Pfam" id="PF22618">
    <property type="entry name" value="RskA_N"/>
    <property type="match status" value="1"/>
</dbReference>
<sequence>MSRPGEPPAGLLGLAAPYALHAVSDTERAAIERALREADPAEAQAFRNEVRRIHETMADVAALTAVEPPERLKARIVAATAQTRPKWFQRTSLRVAAVAATLLVGLAAGAGWMLLGRSPAPPSAAARILAAPDVRAVSGAIPGGGTATVVFSPELHKAVLVMNDVAPPRPGTVYELWLVGPNGPEPAGTMDAHAISPSTTAVIDNLGDSTVVGLSVEPPGGSRKPTGAMFAELRLA</sequence>
<protein>
    <recommendedName>
        <fullName evidence="9">Regulator of SigK</fullName>
    </recommendedName>
    <alternativeName>
        <fullName evidence="8">Sigma-K anti-sigma factor RskA</fullName>
    </alternativeName>
</protein>
<evidence type="ECO:0000256" key="7">
    <source>
        <dbReference type="ARBA" id="ARBA00023163"/>
    </source>
</evidence>
<name>D6Z9I8_SEGRD</name>
<evidence type="ECO:0000313" key="13">
    <source>
        <dbReference type="EMBL" id="ADG96515.1"/>
    </source>
</evidence>
<evidence type="ECO:0000256" key="2">
    <source>
        <dbReference type="ARBA" id="ARBA00022475"/>
    </source>
</evidence>
<comment type="subcellular location">
    <subcellularLocation>
        <location evidence="1">Cell membrane</location>
        <topology evidence="1">Single-pass membrane protein</topology>
    </subcellularLocation>
</comment>
<dbReference type="Proteomes" id="UP000002247">
    <property type="component" value="Chromosome"/>
</dbReference>
<keyword evidence="14" id="KW-1185">Reference proteome</keyword>
<dbReference type="KEGG" id="srt:Srot_0022"/>
<dbReference type="Pfam" id="PF10099">
    <property type="entry name" value="RskA_C"/>
    <property type="match status" value="1"/>
</dbReference>
<evidence type="ECO:0000256" key="1">
    <source>
        <dbReference type="ARBA" id="ARBA00004162"/>
    </source>
</evidence>
<dbReference type="GO" id="GO:0005886">
    <property type="term" value="C:plasma membrane"/>
    <property type="evidence" value="ECO:0007669"/>
    <property type="project" value="UniProtKB-SubCell"/>
</dbReference>
<reference evidence="13 14" key="1">
    <citation type="journal article" date="2010" name="Stand. Genomic Sci.">
        <title>Complete genome sequence of Segniliparus rotundus type strain (CDC 1076).</title>
        <authorList>
            <person name="Sikorski J."/>
            <person name="Lapidus A."/>
            <person name="Copeland A."/>
            <person name="Misra M."/>
            <person name="Glavina Del Rio T."/>
            <person name="Nolan M."/>
            <person name="Lucas S."/>
            <person name="Chen F."/>
            <person name="Tice H."/>
            <person name="Cheng J.F."/>
            <person name="Jando M."/>
            <person name="Schneider S."/>
            <person name="Bruce D."/>
            <person name="Goodwin L."/>
            <person name="Pitluck S."/>
            <person name="Liolios K."/>
            <person name="Mikhailova N."/>
            <person name="Pati A."/>
            <person name="Ivanova N."/>
            <person name="Mavromatis K."/>
            <person name="Chen A."/>
            <person name="Palaniappan K."/>
            <person name="Chertkov O."/>
            <person name="Land M."/>
            <person name="Hauser L."/>
            <person name="Chang Y.J."/>
            <person name="Jeffries C.D."/>
            <person name="Brettin T."/>
            <person name="Detter J.C."/>
            <person name="Han C."/>
            <person name="Rohde M."/>
            <person name="Goker M."/>
            <person name="Bristow J."/>
            <person name="Eisen J.A."/>
            <person name="Markowitz V."/>
            <person name="Hugenholtz P."/>
            <person name="Kyrpides N.C."/>
            <person name="Klenk H.P."/>
        </authorList>
    </citation>
    <scope>NUCLEOTIDE SEQUENCE [LARGE SCALE GENOMIC DNA]</scope>
    <source>
        <strain evidence="14">ATCC BAA-972 / CDC 1076 / CIP 108378 / DSM 44985 / JCM 13578</strain>
    </source>
</reference>
<dbReference type="GO" id="GO:0016989">
    <property type="term" value="F:sigma factor antagonist activity"/>
    <property type="evidence" value="ECO:0007669"/>
    <property type="project" value="TreeGrafter"/>
</dbReference>
<proteinExistence type="predicted"/>
<dbReference type="InterPro" id="IPR053877">
    <property type="entry name" value="RskA_N"/>
</dbReference>
<feature type="transmembrane region" description="Helical" evidence="10">
    <location>
        <begin position="93"/>
        <end position="115"/>
    </location>
</feature>
<evidence type="ECO:0000256" key="6">
    <source>
        <dbReference type="ARBA" id="ARBA00023136"/>
    </source>
</evidence>
<dbReference type="PANTHER" id="PTHR37461:SF1">
    <property type="entry name" value="ANTI-SIGMA-K FACTOR RSKA"/>
    <property type="match status" value="1"/>
</dbReference>
<evidence type="ECO:0000259" key="11">
    <source>
        <dbReference type="Pfam" id="PF10099"/>
    </source>
</evidence>
<dbReference type="STRING" id="640132.Srot_0022"/>
<dbReference type="AlphaFoldDB" id="D6Z9I8"/>
<evidence type="ECO:0000256" key="10">
    <source>
        <dbReference type="SAM" id="Phobius"/>
    </source>
</evidence>
<evidence type="ECO:0000256" key="8">
    <source>
        <dbReference type="ARBA" id="ARBA00029829"/>
    </source>
</evidence>
<dbReference type="InterPro" id="IPR051474">
    <property type="entry name" value="Anti-sigma-K/W_factor"/>
</dbReference>
<dbReference type="GO" id="GO:0006417">
    <property type="term" value="P:regulation of translation"/>
    <property type="evidence" value="ECO:0007669"/>
    <property type="project" value="TreeGrafter"/>
</dbReference>
<evidence type="ECO:0000256" key="9">
    <source>
        <dbReference type="ARBA" id="ARBA00030803"/>
    </source>
</evidence>
<dbReference type="OrthoDB" id="153510at2"/>
<feature type="domain" description="Anti-sigma K factor RskA C-terminal" evidence="11">
    <location>
        <begin position="96"/>
        <end position="227"/>
    </location>
</feature>